<dbReference type="GO" id="GO:0016491">
    <property type="term" value="F:oxidoreductase activity"/>
    <property type="evidence" value="ECO:0007669"/>
    <property type="project" value="InterPro"/>
</dbReference>
<dbReference type="Pfam" id="PF13602">
    <property type="entry name" value="ADH_zinc_N_2"/>
    <property type="match status" value="1"/>
</dbReference>
<dbReference type="PANTHER" id="PTHR43775">
    <property type="entry name" value="FATTY ACID SYNTHASE"/>
    <property type="match status" value="1"/>
</dbReference>
<dbReference type="Proteomes" id="UP000249497">
    <property type="component" value="Unassembled WGS sequence"/>
</dbReference>
<dbReference type="Gene3D" id="3.40.50.720">
    <property type="entry name" value="NAD(P)-binding Rossmann-like Domain"/>
    <property type="match status" value="1"/>
</dbReference>
<dbReference type="Pfam" id="PF23114">
    <property type="entry name" value="NAD-bd_HRPKS_sdrA"/>
    <property type="match status" value="1"/>
</dbReference>
<feature type="non-terminal residue" evidence="5">
    <location>
        <position position="1"/>
    </location>
</feature>
<dbReference type="SUPFAM" id="SSF51735">
    <property type="entry name" value="NAD(P)-binding Rossmann-fold domains"/>
    <property type="match status" value="2"/>
</dbReference>
<keyword evidence="2" id="KW-0597">Phosphoprotein</keyword>
<reference evidence="5 6" key="1">
    <citation type="submission" date="2018-02" db="EMBL/GenBank/DDBJ databases">
        <title>The genomes of Aspergillus section Nigri reveals drivers in fungal speciation.</title>
        <authorList>
            <consortium name="DOE Joint Genome Institute"/>
            <person name="Vesth T.C."/>
            <person name="Nybo J."/>
            <person name="Theobald S."/>
            <person name="Brandl J."/>
            <person name="Frisvad J.C."/>
            <person name="Nielsen K.F."/>
            <person name="Lyhne E.K."/>
            <person name="Kogle M.E."/>
            <person name="Kuo A."/>
            <person name="Riley R."/>
            <person name="Clum A."/>
            <person name="Nolan M."/>
            <person name="Lipzen A."/>
            <person name="Salamov A."/>
            <person name="Henrissat B."/>
            <person name="Wiebenga A."/>
            <person name="De vries R.P."/>
            <person name="Grigoriev I.V."/>
            <person name="Mortensen U.H."/>
            <person name="Andersen M.R."/>
            <person name="Baker S.E."/>
        </authorList>
    </citation>
    <scope>NUCLEOTIDE SEQUENCE [LARGE SCALE GENOMIC DNA]</scope>
    <source>
        <strain evidence="5 6">CBS 114.51</strain>
    </source>
</reference>
<keyword evidence="1" id="KW-0596">Phosphopantetheine</keyword>
<dbReference type="InterPro" id="IPR050091">
    <property type="entry name" value="PKS_NRPS_Biosynth_Enz"/>
</dbReference>
<feature type="domain" description="Carrier" evidence="4">
    <location>
        <begin position="604"/>
        <end position="681"/>
    </location>
</feature>
<dbReference type="SMART" id="SM00822">
    <property type="entry name" value="PKS_KR"/>
    <property type="match status" value="1"/>
</dbReference>
<dbReference type="GO" id="GO:0006633">
    <property type="term" value="P:fatty acid biosynthetic process"/>
    <property type="evidence" value="ECO:0007669"/>
    <property type="project" value="TreeGrafter"/>
</dbReference>
<evidence type="ECO:0000256" key="3">
    <source>
        <dbReference type="ARBA" id="ARBA00023268"/>
    </source>
</evidence>
<dbReference type="RefSeq" id="XP_025532234.1">
    <property type="nucleotide sequence ID" value="XM_025675938.1"/>
</dbReference>
<dbReference type="SMART" id="SM00823">
    <property type="entry name" value="PKS_PP"/>
    <property type="match status" value="1"/>
</dbReference>
<dbReference type="InterPro" id="IPR011032">
    <property type="entry name" value="GroES-like_sf"/>
</dbReference>
<dbReference type="InterPro" id="IPR036291">
    <property type="entry name" value="NAD(P)-bd_dom_sf"/>
</dbReference>
<dbReference type="SUPFAM" id="SSF50129">
    <property type="entry name" value="GroES-like"/>
    <property type="match status" value="1"/>
</dbReference>
<dbReference type="AlphaFoldDB" id="A0A8T8XE64"/>
<evidence type="ECO:0000313" key="6">
    <source>
        <dbReference type="Proteomes" id="UP000249497"/>
    </source>
</evidence>
<dbReference type="EMBL" id="KZ824773">
    <property type="protein sequence ID" value="RAH86340.1"/>
    <property type="molecule type" value="Genomic_DNA"/>
</dbReference>
<proteinExistence type="predicted"/>
<evidence type="ECO:0000259" key="4">
    <source>
        <dbReference type="PROSITE" id="PS50075"/>
    </source>
</evidence>
<dbReference type="InterPro" id="IPR057326">
    <property type="entry name" value="KR_dom"/>
</dbReference>
<dbReference type="GO" id="GO:0004312">
    <property type="term" value="F:fatty acid synthase activity"/>
    <property type="evidence" value="ECO:0007669"/>
    <property type="project" value="TreeGrafter"/>
</dbReference>
<gene>
    <name evidence="5" type="ORF">BO86DRAFT_435114</name>
</gene>
<dbReference type="InterPro" id="IPR013968">
    <property type="entry name" value="PKS_KR"/>
</dbReference>
<dbReference type="GeneID" id="37179631"/>
<dbReference type="InterPro" id="IPR020806">
    <property type="entry name" value="PKS_PP-bd"/>
</dbReference>
<dbReference type="Gene3D" id="1.10.1200.10">
    <property type="entry name" value="ACP-like"/>
    <property type="match status" value="1"/>
</dbReference>
<evidence type="ECO:0000313" key="5">
    <source>
        <dbReference type="EMBL" id="RAH86340.1"/>
    </source>
</evidence>
<keyword evidence="6" id="KW-1185">Reference proteome</keyword>
<dbReference type="InterPro" id="IPR056501">
    <property type="entry name" value="NAD-bd_HRPKS_sdrA"/>
</dbReference>
<name>A0A8T8XE64_ASPJA</name>
<dbReference type="Pfam" id="PF08659">
    <property type="entry name" value="KR"/>
    <property type="match status" value="1"/>
</dbReference>
<sequence length="686" mass="74790">QRVLHSCWATVWVSCGAQCNAEEPLNSLHQGLLRTLRCENPLHRYVSVDLGPNAPVWSLSSATDVAHIVRNALAASSAPLPETEYAVRDSMIHISRVYEDRQEARLVDTTRPQAPEMRPWSTPGQNIRLEVATPGLLNSLVFTEYPTIDDALADDCVEIEPCAFGLSFRDIMVALGQLDETRMGFECSGVITRAGPGARAAGFTAGQRGVYPLHQREIFVTVGSERKRDFLVEEYGIPPSHIFSSRNRSFANHLMSATEGKGVDVVINSLAGALLRETWQCVGTFGRFIEIGKRDIEQNSMVEMGPSTRSREVQRILGAINGLMEKREIRPVRPVTRFGMGEIETAFRTMQTGQHVGKIVMEVKEEEKVKLQRVLDDMRPVILSREETYQIVGGVGGIGQYLAQRLVVEGGVGIFEAMTREDYLAAIKPKVQGLWNLHTLLPPDLRFFILLSSISGFGGNAGQANYAAGGSYQDALARCHAIQGLPAVSIDLGMVSSVGVVAESRPLTHHLEKLGLRAVSEQELWALVASAIRHPIRTPETCHIVTGLPRGFVRSETAAGWNRDARFAILEQQTPSSSGPAPHPHLSPGAGLRDQLAAATTLTGATLVIENALVTKLAEVFSRTREGIDPSLPLAQFGVDSLVAVELRNWSAATVQADCSIFDVMHAVSVTGLAGKMAEKSRFVKL</sequence>
<organism evidence="5 6">
    <name type="scientific">Aspergillus japonicus CBS 114.51</name>
    <dbReference type="NCBI Taxonomy" id="1448312"/>
    <lineage>
        <taxon>Eukaryota</taxon>
        <taxon>Fungi</taxon>
        <taxon>Dikarya</taxon>
        <taxon>Ascomycota</taxon>
        <taxon>Pezizomycotina</taxon>
        <taxon>Eurotiomycetes</taxon>
        <taxon>Eurotiomycetidae</taxon>
        <taxon>Eurotiales</taxon>
        <taxon>Aspergillaceae</taxon>
        <taxon>Aspergillus</taxon>
        <taxon>Aspergillus subgen. Circumdati</taxon>
    </lineage>
</organism>
<dbReference type="GO" id="GO:0031177">
    <property type="term" value="F:phosphopantetheine binding"/>
    <property type="evidence" value="ECO:0007669"/>
    <property type="project" value="InterPro"/>
</dbReference>
<dbReference type="PROSITE" id="PS50075">
    <property type="entry name" value="CARRIER"/>
    <property type="match status" value="1"/>
</dbReference>
<keyword evidence="3" id="KW-0511">Multifunctional enzyme</keyword>
<dbReference type="Gene3D" id="3.90.180.10">
    <property type="entry name" value="Medium-chain alcohol dehydrogenases, catalytic domain"/>
    <property type="match status" value="2"/>
</dbReference>
<accession>A0A8T8XE64</accession>
<dbReference type="InterPro" id="IPR020843">
    <property type="entry name" value="ER"/>
</dbReference>
<protein>
    <submittedName>
        <fullName evidence="5">KR-domain-containing protein</fullName>
    </submittedName>
</protein>
<dbReference type="Pfam" id="PF23297">
    <property type="entry name" value="ACP_SdgA_C"/>
    <property type="match status" value="1"/>
</dbReference>
<dbReference type="CDD" id="cd05195">
    <property type="entry name" value="enoyl_red"/>
    <property type="match status" value="1"/>
</dbReference>
<dbReference type="InterPro" id="IPR009081">
    <property type="entry name" value="PP-bd_ACP"/>
</dbReference>
<dbReference type="SMART" id="SM00829">
    <property type="entry name" value="PKS_ER"/>
    <property type="match status" value="1"/>
</dbReference>
<evidence type="ECO:0000256" key="2">
    <source>
        <dbReference type="ARBA" id="ARBA00022553"/>
    </source>
</evidence>
<dbReference type="GO" id="GO:0044550">
    <property type="term" value="P:secondary metabolite biosynthetic process"/>
    <property type="evidence" value="ECO:0007669"/>
    <property type="project" value="TreeGrafter"/>
</dbReference>
<dbReference type="PANTHER" id="PTHR43775:SF29">
    <property type="entry name" value="ASPERFURANONE POLYKETIDE SYNTHASE AFOG-RELATED"/>
    <property type="match status" value="1"/>
</dbReference>
<dbReference type="OrthoDB" id="329835at2759"/>
<evidence type="ECO:0000256" key="1">
    <source>
        <dbReference type="ARBA" id="ARBA00022450"/>
    </source>
</evidence>
<dbReference type="InterPro" id="IPR036736">
    <property type="entry name" value="ACP-like_sf"/>
</dbReference>
<dbReference type="SUPFAM" id="SSF47336">
    <property type="entry name" value="ACP-like"/>
    <property type="match status" value="1"/>
</dbReference>